<proteinExistence type="predicted"/>
<accession>A0AAD1KP15</accession>
<dbReference type="Proteomes" id="UP000825072">
    <property type="component" value="Chromosome 1"/>
</dbReference>
<evidence type="ECO:0000313" key="3">
    <source>
        <dbReference type="Proteomes" id="UP000825072"/>
    </source>
</evidence>
<evidence type="ECO:0000256" key="1">
    <source>
        <dbReference type="SAM" id="MobiDB-lite"/>
    </source>
</evidence>
<sequence length="62" mass="7051">MLADDEPARVRLNLLERVCDVIENAVSHGFYFRATDCLKKAAPRSDSTSNRTLWEQRDKLAG</sequence>
<gene>
    <name evidence="2" type="ORF">KB1_07420</name>
</gene>
<organism evidence="2 3">
    <name type="scientific">Cutibacterium modestum</name>
    <dbReference type="NCBI Taxonomy" id="2559073"/>
    <lineage>
        <taxon>Bacteria</taxon>
        <taxon>Bacillati</taxon>
        <taxon>Actinomycetota</taxon>
        <taxon>Actinomycetes</taxon>
        <taxon>Propionibacteriales</taxon>
        <taxon>Propionibacteriaceae</taxon>
        <taxon>Cutibacterium</taxon>
    </lineage>
</organism>
<dbReference type="AlphaFoldDB" id="A0AAD1KP15"/>
<feature type="region of interest" description="Disordered" evidence="1">
    <location>
        <begin position="41"/>
        <end position="62"/>
    </location>
</feature>
<dbReference type="EMBL" id="AP024747">
    <property type="protein sequence ID" value="BCY24752.1"/>
    <property type="molecule type" value="Genomic_DNA"/>
</dbReference>
<name>A0AAD1KP15_9ACTN</name>
<reference evidence="2" key="1">
    <citation type="submission" date="2021-06" db="EMBL/GenBank/DDBJ databases">
        <title>Genome sequence of Cutibacterium modestum strain KB17-24694.</title>
        <authorList>
            <person name="Dekio I."/>
            <person name="Asahina A."/>
            <person name="Nishida M."/>
        </authorList>
    </citation>
    <scope>NUCLEOTIDE SEQUENCE</scope>
    <source>
        <strain evidence="2">KB17-24694</strain>
    </source>
</reference>
<protein>
    <submittedName>
        <fullName evidence="2">Uncharacterized protein</fullName>
    </submittedName>
</protein>
<evidence type="ECO:0000313" key="2">
    <source>
        <dbReference type="EMBL" id="BCY24752.1"/>
    </source>
</evidence>